<dbReference type="InParanoid" id="A0A1C4YS52"/>
<dbReference type="GO" id="GO:0016706">
    <property type="term" value="F:2-oxoglutarate-dependent dioxygenase activity"/>
    <property type="evidence" value="ECO:0007669"/>
    <property type="project" value="InterPro"/>
</dbReference>
<dbReference type="Pfam" id="PF05118">
    <property type="entry name" value="Asp_Arg_Hydrox"/>
    <property type="match status" value="1"/>
</dbReference>
<dbReference type="Gene3D" id="2.60.120.330">
    <property type="entry name" value="B-lactam Antibiotic, Isopenicillin N Synthase, Chain"/>
    <property type="match status" value="1"/>
</dbReference>
<evidence type="ECO:0000259" key="2">
    <source>
        <dbReference type="Pfam" id="PF05373"/>
    </source>
</evidence>
<dbReference type="OrthoDB" id="1441538at2"/>
<evidence type="ECO:0000259" key="1">
    <source>
        <dbReference type="Pfam" id="PF05118"/>
    </source>
</evidence>
<dbReference type="AlphaFoldDB" id="A0A1C4YS52"/>
<gene>
    <name evidence="3" type="ORF">GA0070618_4298</name>
</gene>
<keyword evidence="4" id="KW-1185">Reference proteome</keyword>
<dbReference type="SUPFAM" id="SSF51197">
    <property type="entry name" value="Clavaminate synthase-like"/>
    <property type="match status" value="1"/>
</dbReference>
<sequence length="303" mass="33607">MRTHYVATVPLDDARLGEDLERSLSLRWSEAYSDYIFGGSWNSCMLWAPGGDTGDGVVTNYAYDRPPAFTAYADQLPYLRKLITDTADLDRLNFARLALVTNSVGIPHRDLLELDDLPNQSRNAHRMHIPLATDDNCLFTEGNTVYRMRQGEIWFLDASVIHAVAVLSGIKRIHLMLDFVDTPDPGSLLTVAGGTPDTGIPADRMVSRPALTGPERASLLGLADVLTMDTFNEVFSIVIKKHYRSDGGDDFVWSTLIDLARGSADPAVLPHALKLRRYYTLERSAQELDPFSTVDPAVKEHVS</sequence>
<dbReference type="EMBL" id="LT607413">
    <property type="protein sequence ID" value="SCF23490.1"/>
    <property type="molecule type" value="Genomic_DNA"/>
</dbReference>
<dbReference type="Gene3D" id="1.10.1720.10">
    <property type="entry name" value="L-proline 3-hydroxylase, C-terminal domain"/>
    <property type="match status" value="1"/>
</dbReference>
<dbReference type="RefSeq" id="WP_088983233.1">
    <property type="nucleotide sequence ID" value="NZ_LT607413.1"/>
</dbReference>
<dbReference type="InterPro" id="IPR007803">
    <property type="entry name" value="Asp/Arg/Pro-Hydrxlase"/>
</dbReference>
<feature type="domain" description="Aspartyl/asparaginy/proline hydroxylase" evidence="1">
    <location>
        <begin position="38"/>
        <end position="180"/>
    </location>
</feature>
<dbReference type="SMR" id="A0A1C4YS52"/>
<feature type="domain" description="L-proline 3-hydroxylase C-terminal" evidence="2">
    <location>
        <begin position="204"/>
        <end position="286"/>
    </location>
</feature>
<protein>
    <submittedName>
        <fullName evidence="3">L-proline 3-hydroxylase, C-terminal</fullName>
    </submittedName>
</protein>
<dbReference type="InterPro" id="IPR008035">
    <property type="entry name" value="Pro_3_hydrox_C"/>
</dbReference>
<proteinExistence type="predicted"/>
<dbReference type="Pfam" id="PF05373">
    <property type="entry name" value="Pro_3_hydrox_C"/>
    <property type="match status" value="1"/>
</dbReference>
<accession>A0A1C4YS52</accession>
<reference evidence="4" key="1">
    <citation type="submission" date="2016-06" db="EMBL/GenBank/DDBJ databases">
        <authorList>
            <person name="Varghese N."/>
            <person name="Submissions Spin"/>
        </authorList>
    </citation>
    <scope>NUCLEOTIDE SEQUENCE [LARGE SCALE GENOMIC DNA]</scope>
    <source>
        <strain evidence="4">DSM 43816</strain>
    </source>
</reference>
<evidence type="ECO:0000313" key="3">
    <source>
        <dbReference type="EMBL" id="SCF23490.1"/>
    </source>
</evidence>
<evidence type="ECO:0000313" key="4">
    <source>
        <dbReference type="Proteomes" id="UP000198253"/>
    </source>
</evidence>
<name>A0A1C4YS52_MICEC</name>
<dbReference type="InterPro" id="IPR037037">
    <property type="entry name" value="Pro_3_hydrox_C_sf"/>
</dbReference>
<organism evidence="3 4">
    <name type="scientific">Micromonospora echinospora</name>
    <name type="common">Micromonospora purpurea</name>
    <dbReference type="NCBI Taxonomy" id="1877"/>
    <lineage>
        <taxon>Bacteria</taxon>
        <taxon>Bacillati</taxon>
        <taxon>Actinomycetota</taxon>
        <taxon>Actinomycetes</taxon>
        <taxon>Micromonosporales</taxon>
        <taxon>Micromonosporaceae</taxon>
        <taxon>Micromonospora</taxon>
    </lineage>
</organism>
<dbReference type="InterPro" id="IPR027443">
    <property type="entry name" value="IPNS-like_sf"/>
</dbReference>
<dbReference type="Proteomes" id="UP000198253">
    <property type="component" value="Chromosome I"/>
</dbReference>